<dbReference type="PROSITE" id="PS00182">
    <property type="entry name" value="GLNA_ADENYLATION"/>
    <property type="match status" value="1"/>
</dbReference>
<comment type="cofactor">
    <cofactor evidence="1">
        <name>Mg(2+)</name>
        <dbReference type="ChEBI" id="CHEBI:18420"/>
    </cofactor>
</comment>
<dbReference type="Gene3D" id="3.30.590.10">
    <property type="entry name" value="Glutamine synthetase/guanido kinase, catalytic domain"/>
    <property type="match status" value="1"/>
</dbReference>
<dbReference type="GO" id="GO:0019740">
    <property type="term" value="P:nitrogen utilization"/>
    <property type="evidence" value="ECO:0007669"/>
    <property type="project" value="TreeGrafter"/>
</dbReference>
<evidence type="ECO:0000256" key="4">
    <source>
        <dbReference type="ARBA" id="ARBA00033230"/>
    </source>
</evidence>
<dbReference type="GO" id="GO:0004356">
    <property type="term" value="F:glutamine synthetase activity"/>
    <property type="evidence" value="ECO:0007669"/>
    <property type="project" value="UniProtKB-EC"/>
</dbReference>
<dbReference type="EC" id="6.3.1.2" evidence="3"/>
<comment type="caution">
    <text evidence="7">The sequence shown here is derived from an EMBL/GenBank/DDBJ whole genome shotgun (WGS) entry which is preliminary data.</text>
</comment>
<dbReference type="GO" id="GO:0005737">
    <property type="term" value="C:cytoplasm"/>
    <property type="evidence" value="ECO:0007669"/>
    <property type="project" value="TreeGrafter"/>
</dbReference>
<accession>A0A1X1T5B0</accession>
<feature type="domain" description="GS catalytic" evidence="6">
    <location>
        <begin position="1"/>
        <end position="93"/>
    </location>
</feature>
<dbReference type="SUPFAM" id="SSF55931">
    <property type="entry name" value="Glutamine synthetase/guanido kinase"/>
    <property type="match status" value="1"/>
</dbReference>
<comment type="similarity">
    <text evidence="2 5">Belongs to the glutamine synthetase family.</text>
</comment>
<dbReference type="InterPro" id="IPR001637">
    <property type="entry name" value="Gln_synth_I_adenylation_site"/>
</dbReference>
<dbReference type="STRING" id="188915.AWC02_20625"/>
<evidence type="ECO:0000256" key="3">
    <source>
        <dbReference type="ARBA" id="ARBA00012937"/>
    </source>
</evidence>
<protein>
    <recommendedName>
        <fullName evidence="3">glutamine synthetase</fullName>
        <ecNumber evidence="3">6.3.1.2</ecNumber>
    </recommendedName>
    <alternativeName>
        <fullName evidence="4">Glutamine synthetase I beta</fullName>
    </alternativeName>
</protein>
<dbReference type="PANTHER" id="PTHR43407">
    <property type="entry name" value="GLUTAMINE SYNTHETASE"/>
    <property type="match status" value="1"/>
</dbReference>
<dbReference type="EMBL" id="LQOT01000076">
    <property type="protein sequence ID" value="ORV39771.1"/>
    <property type="molecule type" value="Genomic_DNA"/>
</dbReference>
<evidence type="ECO:0000313" key="8">
    <source>
        <dbReference type="Proteomes" id="UP000193465"/>
    </source>
</evidence>
<gene>
    <name evidence="7" type="ORF">AWC02_20625</name>
</gene>
<evidence type="ECO:0000313" key="7">
    <source>
        <dbReference type="EMBL" id="ORV39771.1"/>
    </source>
</evidence>
<evidence type="ECO:0000256" key="1">
    <source>
        <dbReference type="ARBA" id="ARBA00001946"/>
    </source>
</evidence>
<evidence type="ECO:0000256" key="5">
    <source>
        <dbReference type="RuleBase" id="RU000384"/>
    </source>
</evidence>
<dbReference type="InterPro" id="IPR014746">
    <property type="entry name" value="Gln_synth/guanido_kin_cat_dom"/>
</dbReference>
<dbReference type="Pfam" id="PF00120">
    <property type="entry name" value="Gln-synt_C"/>
    <property type="match status" value="1"/>
</dbReference>
<dbReference type="PANTHER" id="PTHR43407:SF1">
    <property type="entry name" value="LENGSIN"/>
    <property type="match status" value="1"/>
</dbReference>
<dbReference type="GO" id="GO:0006542">
    <property type="term" value="P:glutamine biosynthetic process"/>
    <property type="evidence" value="ECO:0007669"/>
    <property type="project" value="TreeGrafter"/>
</dbReference>
<sequence>MLMAGIDGIKNKIEPAAPVDKDLYELPPDEAANIAQAPTSLAQVIDNLEADHEYLTEGGVFTPDVIETWINYKRENEIAPVNLRPHPYEFALYYDC</sequence>
<evidence type="ECO:0000256" key="2">
    <source>
        <dbReference type="ARBA" id="ARBA00009897"/>
    </source>
</evidence>
<proteinExistence type="inferred from homology"/>
<evidence type="ECO:0000259" key="6">
    <source>
        <dbReference type="Pfam" id="PF00120"/>
    </source>
</evidence>
<dbReference type="AlphaFoldDB" id="A0A1X1T5B0"/>
<dbReference type="Proteomes" id="UP000193465">
    <property type="component" value="Unassembled WGS sequence"/>
</dbReference>
<dbReference type="InterPro" id="IPR008146">
    <property type="entry name" value="Gln_synth_cat_dom"/>
</dbReference>
<keyword evidence="8" id="KW-1185">Reference proteome</keyword>
<organism evidence="7 8">
    <name type="scientific">Mycolicibacter engbaekii</name>
    <dbReference type="NCBI Taxonomy" id="188915"/>
    <lineage>
        <taxon>Bacteria</taxon>
        <taxon>Bacillati</taxon>
        <taxon>Actinomycetota</taxon>
        <taxon>Actinomycetes</taxon>
        <taxon>Mycobacteriales</taxon>
        <taxon>Mycobacteriaceae</taxon>
        <taxon>Mycolicibacter</taxon>
    </lineage>
</organism>
<name>A0A1X1T5B0_9MYCO</name>
<reference evidence="7 8" key="1">
    <citation type="submission" date="2016-01" db="EMBL/GenBank/DDBJ databases">
        <title>The new phylogeny of the genus Mycobacterium.</title>
        <authorList>
            <person name="Tarcisio F."/>
            <person name="Conor M."/>
            <person name="Antonella G."/>
            <person name="Elisabetta G."/>
            <person name="Giulia F.S."/>
            <person name="Sara T."/>
            <person name="Anna F."/>
            <person name="Clotilde B."/>
            <person name="Roberto B."/>
            <person name="Veronica D.S."/>
            <person name="Fabio R."/>
            <person name="Monica P."/>
            <person name="Olivier J."/>
            <person name="Enrico T."/>
            <person name="Nicola S."/>
        </authorList>
    </citation>
    <scope>NUCLEOTIDE SEQUENCE [LARGE SCALE GENOMIC DNA]</scope>
    <source>
        <strain evidence="7 8">ATCC 27353</strain>
    </source>
</reference>
<dbReference type="GO" id="GO:0016020">
    <property type="term" value="C:membrane"/>
    <property type="evidence" value="ECO:0007669"/>
    <property type="project" value="TreeGrafter"/>
</dbReference>